<dbReference type="AlphaFoldDB" id="A0A7W3QLJ6"/>
<evidence type="ECO:0000256" key="3">
    <source>
        <dbReference type="ARBA" id="ARBA00022475"/>
    </source>
</evidence>
<feature type="transmembrane region" description="Helical" evidence="7">
    <location>
        <begin position="544"/>
        <end position="562"/>
    </location>
</feature>
<feature type="transmembrane region" description="Helical" evidence="7">
    <location>
        <begin position="515"/>
        <end position="537"/>
    </location>
</feature>
<dbReference type="PANTHER" id="PTHR33406">
    <property type="entry name" value="MEMBRANE PROTEIN MJ1562-RELATED"/>
    <property type="match status" value="1"/>
</dbReference>
<feature type="transmembrane region" description="Helical" evidence="7">
    <location>
        <begin position="627"/>
        <end position="647"/>
    </location>
</feature>
<feature type="transmembrane region" description="Helical" evidence="7">
    <location>
        <begin position="582"/>
        <end position="606"/>
    </location>
</feature>
<evidence type="ECO:0000256" key="1">
    <source>
        <dbReference type="ARBA" id="ARBA00004651"/>
    </source>
</evidence>
<evidence type="ECO:0000256" key="4">
    <source>
        <dbReference type="ARBA" id="ARBA00022692"/>
    </source>
</evidence>
<dbReference type="Proteomes" id="UP000572680">
    <property type="component" value="Unassembled WGS sequence"/>
</dbReference>
<reference evidence="9 10" key="1">
    <citation type="submission" date="2020-08" db="EMBL/GenBank/DDBJ databases">
        <title>Genomic Encyclopedia of Type Strains, Phase IV (KMG-IV): sequencing the most valuable type-strain genomes for metagenomic binning, comparative biology and taxonomic classification.</title>
        <authorList>
            <person name="Goeker M."/>
        </authorList>
    </citation>
    <scope>NUCLEOTIDE SEQUENCE [LARGE SCALE GENOMIC DNA]</scope>
    <source>
        <strain evidence="9 10">DSM 44197</strain>
    </source>
</reference>
<evidence type="ECO:0000313" key="10">
    <source>
        <dbReference type="Proteomes" id="UP000572680"/>
    </source>
</evidence>
<evidence type="ECO:0000313" key="9">
    <source>
        <dbReference type="EMBL" id="MBA8951552.1"/>
    </source>
</evidence>
<gene>
    <name evidence="9" type="ORF">HNR61_003183</name>
</gene>
<dbReference type="GO" id="GO:0005886">
    <property type="term" value="C:plasma membrane"/>
    <property type="evidence" value="ECO:0007669"/>
    <property type="project" value="UniProtKB-SubCell"/>
</dbReference>
<organism evidence="9 10">
    <name type="scientific">Actinomadura namibiensis</name>
    <dbReference type="NCBI Taxonomy" id="182080"/>
    <lineage>
        <taxon>Bacteria</taxon>
        <taxon>Bacillati</taxon>
        <taxon>Actinomycetota</taxon>
        <taxon>Actinomycetes</taxon>
        <taxon>Streptosporangiales</taxon>
        <taxon>Thermomonosporaceae</taxon>
        <taxon>Actinomadura</taxon>
    </lineage>
</organism>
<dbReference type="PANTHER" id="PTHR33406:SF11">
    <property type="entry name" value="MEMBRANE PROTEIN SCO6666-RELATED"/>
    <property type="match status" value="1"/>
</dbReference>
<feature type="transmembrane region" description="Helical" evidence="7">
    <location>
        <begin position="231"/>
        <end position="252"/>
    </location>
</feature>
<keyword evidence="3" id="KW-1003">Cell membrane</keyword>
<keyword evidence="6 7" id="KW-0472">Membrane</keyword>
<keyword evidence="5 7" id="KW-1133">Transmembrane helix</keyword>
<dbReference type="Pfam" id="PF03176">
    <property type="entry name" value="MMPL"/>
    <property type="match status" value="2"/>
</dbReference>
<comment type="subcellular location">
    <subcellularLocation>
        <location evidence="1">Cell membrane</location>
        <topology evidence="1">Multi-pass membrane protein</topology>
    </subcellularLocation>
</comment>
<accession>A0A7W3QLJ6</accession>
<dbReference type="EMBL" id="JACJIA010000003">
    <property type="protein sequence ID" value="MBA8951552.1"/>
    <property type="molecule type" value="Genomic_DNA"/>
</dbReference>
<feature type="transmembrane region" description="Helical" evidence="7">
    <location>
        <begin position="307"/>
        <end position="330"/>
    </location>
</feature>
<evidence type="ECO:0000256" key="5">
    <source>
        <dbReference type="ARBA" id="ARBA00022989"/>
    </source>
</evidence>
<evidence type="ECO:0000256" key="7">
    <source>
        <dbReference type="SAM" id="Phobius"/>
    </source>
</evidence>
<keyword evidence="4 7" id="KW-0812">Transmembrane</keyword>
<dbReference type="InterPro" id="IPR004869">
    <property type="entry name" value="MMPL_dom"/>
</dbReference>
<feature type="transmembrane region" description="Helical" evidence="7">
    <location>
        <begin position="366"/>
        <end position="384"/>
    </location>
</feature>
<comment type="caution">
    <text evidence="9">The sequence shown here is derived from an EMBL/GenBank/DDBJ whole genome shotgun (WGS) entry which is preliminary data.</text>
</comment>
<evidence type="ECO:0000259" key="8">
    <source>
        <dbReference type="PROSITE" id="PS50156"/>
    </source>
</evidence>
<feature type="transmembrane region" description="Helical" evidence="7">
    <location>
        <begin position="176"/>
        <end position="195"/>
    </location>
</feature>
<dbReference type="PROSITE" id="PS50156">
    <property type="entry name" value="SSD"/>
    <property type="match status" value="1"/>
</dbReference>
<dbReference type="InterPro" id="IPR000731">
    <property type="entry name" value="SSD"/>
</dbReference>
<evidence type="ECO:0000256" key="2">
    <source>
        <dbReference type="ARBA" id="ARBA00010157"/>
    </source>
</evidence>
<comment type="similarity">
    <text evidence="2">Belongs to the resistance-nodulation-cell division (RND) (TC 2.A.6) family. MmpL subfamily.</text>
</comment>
<feature type="transmembrane region" description="Helical" evidence="7">
    <location>
        <begin position="202"/>
        <end position="225"/>
    </location>
</feature>
<dbReference type="RefSeq" id="WP_182843856.1">
    <property type="nucleotide sequence ID" value="NZ_JACJIA010000003.1"/>
</dbReference>
<protein>
    <submittedName>
        <fullName evidence="9">RND superfamily putative drug exporter</fullName>
    </submittedName>
</protein>
<dbReference type="SUPFAM" id="SSF82866">
    <property type="entry name" value="Multidrug efflux transporter AcrB transmembrane domain"/>
    <property type="match status" value="2"/>
</dbReference>
<sequence length="710" mass="75338">MFGRLGRVMVRRRRWVVAGTLAFLVFAGVWGTGVFGSLTGGSGFDDPGSESVRADRILDGPLGRYGNDVVVLYRDPARTVDDPAYAGAVQRAVGALPPGSVARAESYWSTRDPAFVSRDRHSTYVVLQLASRDDDRRHVERYEQLRPTLSVPGVEVRFGGLVPMTEQVNRESLGDVARAEMISLPVLAVLLVLVFRGAVAAGLTLAVGVSVALGGLVLLRVVALVEDISTMAVNVVTILALALAIDYALLVVGRFRDELTRAPDVETAVARTMATAGRTVTFSGLTAAAALACTLVFPSRFMHSMGWAGVTVALMAVAGSLTLLLALLGFAGHRVNSLRVPLGRRRAAGDGRHWYRLAHAVMRRPLAVTLGVVALLLALGAPFATANWARPGDWVQPADGEARSVTRVLAAGFPRDPAKIVTAVVEADAPPGRDALGEYARRLDAVPHVTGARVTGVHGSQARVTLGYAIDPMSPEARTMVERLRAEPPPAGARALFTGMPASRVDIVDMVFERLPWMVLLAAAVSFAVMFLAFGSVVLPLQAVALNLLSLSAALGAIRLVFQDGWFSGVLGFVPIGAVDVNFPLLVVVIAFGVAMDYEVFLVARIREEHRRTGDLREAVAVGIQRTAGVVTGAGLLLAVVVGGFVLSEITVMKMIGVGVVLAILVDLTLVRGLLVPATFALLGERIWWAPGRRAAPARPSMIEERAGTP</sequence>
<feature type="transmembrane region" description="Helical" evidence="7">
    <location>
        <begin position="280"/>
        <end position="301"/>
    </location>
</feature>
<feature type="transmembrane region" description="Helical" evidence="7">
    <location>
        <begin position="659"/>
        <end position="684"/>
    </location>
</feature>
<proteinExistence type="inferred from homology"/>
<dbReference type="InterPro" id="IPR050545">
    <property type="entry name" value="Mycobact_MmpL"/>
</dbReference>
<name>A0A7W3QLJ6_ACTNM</name>
<feature type="domain" description="SSD" evidence="8">
    <location>
        <begin position="198"/>
        <end position="330"/>
    </location>
</feature>
<dbReference type="Gene3D" id="1.20.1640.10">
    <property type="entry name" value="Multidrug efflux transporter AcrB transmembrane domain"/>
    <property type="match status" value="2"/>
</dbReference>
<evidence type="ECO:0000256" key="6">
    <source>
        <dbReference type="ARBA" id="ARBA00023136"/>
    </source>
</evidence>
<keyword evidence="10" id="KW-1185">Reference proteome</keyword>